<evidence type="ECO:0000313" key="3">
    <source>
        <dbReference type="EMBL" id="ADZ84618.1"/>
    </source>
</evidence>
<keyword evidence="1" id="KW-0812">Transmembrane</keyword>
<dbReference type="eggNOG" id="COG2385">
    <property type="taxonomic scope" value="Bacteria"/>
</dbReference>
<gene>
    <name evidence="3" type="ordered locus">Clole_2921</name>
</gene>
<dbReference type="Pfam" id="PF08486">
    <property type="entry name" value="SpoIID"/>
    <property type="match status" value="1"/>
</dbReference>
<dbReference type="PANTHER" id="PTHR30032:SF4">
    <property type="entry name" value="AMIDASE ENHANCER"/>
    <property type="match status" value="1"/>
</dbReference>
<keyword evidence="4" id="KW-1185">Reference proteome</keyword>
<name>F2JLU2_CELLD</name>
<keyword evidence="1" id="KW-1133">Transmembrane helix</keyword>
<keyword evidence="1" id="KW-0472">Membrane</keyword>
<dbReference type="AlphaFoldDB" id="F2JLU2"/>
<reference evidence="3 4" key="1">
    <citation type="journal article" date="2011" name="J. Bacteriol.">
        <title>Complete genome sequence of the cellulose-degrading bacterium Cellulosilyticum lentocellum.</title>
        <authorList>
            <consortium name="US DOE Joint Genome Institute"/>
            <person name="Miller D.A."/>
            <person name="Suen G."/>
            <person name="Bruce D."/>
            <person name="Copeland A."/>
            <person name="Cheng J.F."/>
            <person name="Detter C."/>
            <person name="Goodwin L.A."/>
            <person name="Han C.S."/>
            <person name="Hauser L.J."/>
            <person name="Land M.L."/>
            <person name="Lapidus A."/>
            <person name="Lucas S."/>
            <person name="Meincke L."/>
            <person name="Pitluck S."/>
            <person name="Tapia R."/>
            <person name="Teshima H."/>
            <person name="Woyke T."/>
            <person name="Fox B.G."/>
            <person name="Angert E.R."/>
            <person name="Currie C.R."/>
        </authorList>
    </citation>
    <scope>NUCLEOTIDE SEQUENCE [LARGE SCALE GENOMIC DNA]</scope>
    <source>
        <strain evidence="4">ATCC 49066 / DSM 5427 / NCIMB 11756 / RHM5</strain>
    </source>
</reference>
<accession>F2JLU2</accession>
<sequence>MKRQIKRCIRGILFLVFMYSMTIVTMASVPKTIKVGLESVYKNQGTMVLSGNQNFEIGYFDDKGFTAIGALNASNLSLRTTSNSYYDIGLSFNNYSSALEAAKLYSSTAVVGYTSAGTFSVYSLEATNSLGAVPSSNLVEVYDTSNQLLLVTVKKSDLVFCSFDLSSGLYLTQVGSSSRYRGAIGLGGDSGLTPYNVLFMEEYLYGVLPKEMSASFPIEALKAQAVAARSIATYQYNRYSSSGYNVVDTTSTQAYGGYNAEKDTTTAAVDMTYNEVIRYNGAIAEAVYFSTSGGVTEAAKEVWGSEIAYLQSVVDLYETEPAMPAWTATVSMDEIGAALTRKGVNIGTPTSISITGRSLSGRVKELTIYGTVGTYTVKGTEVRTFFSGTTAGSLKSTYFSFYGPIGNVNSGGSSGSSNTVTVLSGYGKEQVSKDSLVAMNSTSMSTLPSKVAVWSENGLSYLNGSSGASGATTHLGLETATGNVTIYGAGYGHGVGMSQSGAKGMAKAGFMYDEILKYYYSGVTVSR</sequence>
<evidence type="ECO:0000313" key="4">
    <source>
        <dbReference type="Proteomes" id="UP000008467"/>
    </source>
</evidence>
<dbReference type="HOGENOM" id="CLU_021203_3_0_9"/>
<organism evidence="3 4">
    <name type="scientific">Cellulosilyticum lentocellum (strain ATCC 49066 / DSM 5427 / NCIMB 11756 / RHM5)</name>
    <name type="common">Clostridium lentocellum</name>
    <dbReference type="NCBI Taxonomy" id="642492"/>
    <lineage>
        <taxon>Bacteria</taxon>
        <taxon>Bacillati</taxon>
        <taxon>Bacillota</taxon>
        <taxon>Clostridia</taxon>
        <taxon>Lachnospirales</taxon>
        <taxon>Cellulosilyticaceae</taxon>
        <taxon>Cellulosilyticum</taxon>
    </lineage>
</organism>
<evidence type="ECO:0000256" key="1">
    <source>
        <dbReference type="SAM" id="Phobius"/>
    </source>
</evidence>
<dbReference type="InterPro" id="IPR013693">
    <property type="entry name" value="SpoIID/LytB_N"/>
</dbReference>
<dbReference type="STRING" id="642492.Clole_2921"/>
<dbReference type="InterPro" id="IPR013486">
    <property type="entry name" value="SpoIID/LytB"/>
</dbReference>
<proteinExistence type="predicted"/>
<dbReference type="RefSeq" id="WP_013657898.1">
    <property type="nucleotide sequence ID" value="NC_015275.1"/>
</dbReference>
<dbReference type="Proteomes" id="UP000008467">
    <property type="component" value="Chromosome"/>
</dbReference>
<dbReference type="GO" id="GO:0030288">
    <property type="term" value="C:outer membrane-bounded periplasmic space"/>
    <property type="evidence" value="ECO:0007669"/>
    <property type="project" value="TreeGrafter"/>
</dbReference>
<feature type="domain" description="Sporulation stage II protein D amidase enhancer LytB N-terminal" evidence="2">
    <location>
        <begin position="190"/>
        <end position="279"/>
    </location>
</feature>
<dbReference type="KEGG" id="cle:Clole_2921"/>
<dbReference type="EMBL" id="CP002582">
    <property type="protein sequence ID" value="ADZ84618.1"/>
    <property type="molecule type" value="Genomic_DNA"/>
</dbReference>
<dbReference type="InterPro" id="IPR051922">
    <property type="entry name" value="Bact_Sporulation_Assoc"/>
</dbReference>
<evidence type="ECO:0000259" key="2">
    <source>
        <dbReference type="Pfam" id="PF08486"/>
    </source>
</evidence>
<protein>
    <submittedName>
        <fullName evidence="3">SpoIID/LytB domain protein</fullName>
    </submittedName>
</protein>
<dbReference type="PANTHER" id="PTHR30032">
    <property type="entry name" value="N-ACETYLMURAMOYL-L-ALANINE AMIDASE-RELATED"/>
    <property type="match status" value="1"/>
</dbReference>
<dbReference type="GO" id="GO:0030435">
    <property type="term" value="P:sporulation resulting in formation of a cellular spore"/>
    <property type="evidence" value="ECO:0007669"/>
    <property type="project" value="InterPro"/>
</dbReference>
<dbReference type="NCBIfam" id="TIGR02669">
    <property type="entry name" value="SpoIID_LytB"/>
    <property type="match status" value="1"/>
</dbReference>
<feature type="transmembrane region" description="Helical" evidence="1">
    <location>
        <begin position="12"/>
        <end position="29"/>
    </location>
</feature>